<name>A0A382W398_9ZZZZ</name>
<organism evidence="1">
    <name type="scientific">marine metagenome</name>
    <dbReference type="NCBI Taxonomy" id="408172"/>
    <lineage>
        <taxon>unclassified sequences</taxon>
        <taxon>metagenomes</taxon>
        <taxon>ecological metagenomes</taxon>
    </lineage>
</organism>
<sequence length="119" mass="13349">MQIKAMGRGQRVMCRPDKYRFRRKKKDGTFASPKTVKRVHGFQTGDMVKATIPKGKYQGTHIGRLASVRARGNFSIKAKSGMVSSNYKYCEVIQHADGYNYTIGDAVACRGEPRVTPTF</sequence>
<dbReference type="AlphaFoldDB" id="A0A382W398"/>
<evidence type="ECO:0008006" key="2">
    <source>
        <dbReference type="Google" id="ProtNLM"/>
    </source>
</evidence>
<gene>
    <name evidence="1" type="ORF">METZ01_LOCUS405452</name>
</gene>
<accession>A0A382W398</accession>
<reference evidence="1" key="1">
    <citation type="submission" date="2018-05" db="EMBL/GenBank/DDBJ databases">
        <authorList>
            <person name="Lanie J.A."/>
            <person name="Ng W.-L."/>
            <person name="Kazmierczak K.M."/>
            <person name="Andrzejewski T.M."/>
            <person name="Davidsen T.M."/>
            <person name="Wayne K.J."/>
            <person name="Tettelin H."/>
            <person name="Glass J.I."/>
            <person name="Rusch D."/>
            <person name="Podicherti R."/>
            <person name="Tsui H.-C.T."/>
            <person name="Winkler M.E."/>
        </authorList>
    </citation>
    <scope>NUCLEOTIDE SEQUENCE</scope>
</reference>
<feature type="non-terminal residue" evidence="1">
    <location>
        <position position="119"/>
    </location>
</feature>
<evidence type="ECO:0000313" key="1">
    <source>
        <dbReference type="EMBL" id="SVD52598.1"/>
    </source>
</evidence>
<protein>
    <recommendedName>
        <fullName evidence="2">HNH endonuclease</fullName>
    </recommendedName>
</protein>
<dbReference type="EMBL" id="UINC01156275">
    <property type="protein sequence ID" value="SVD52598.1"/>
    <property type="molecule type" value="Genomic_DNA"/>
</dbReference>
<proteinExistence type="predicted"/>